<feature type="domain" description="SET" evidence="1">
    <location>
        <begin position="207"/>
        <end position="505"/>
    </location>
</feature>
<evidence type="ECO:0000313" key="3">
    <source>
        <dbReference type="Proteomes" id="UP001280581"/>
    </source>
</evidence>
<dbReference type="Gene3D" id="6.10.140.2220">
    <property type="match status" value="1"/>
</dbReference>
<comment type="caution">
    <text evidence="2">The sequence shown here is derived from an EMBL/GenBank/DDBJ whole genome shotgun (WGS) entry which is preliminary data.</text>
</comment>
<keyword evidence="3" id="KW-1185">Reference proteome</keyword>
<name>A0AAN6M9S3_9PLEO</name>
<sequence length="541" mass="61109">AVSNSVLQERLNHLLELQNHTPERPYSISHRLALAKAYENLGYPDLAAGDAYKALLLVDEIAEEGEYYDEALEAAVSDYQAQDDGSEAEEELAISYAKSSWLSNAYDILIPCLIHCGCFRSAADFINRALRSFPDASTFLNHRESLNSKLRSHLPTKDFSGESVDIEDYPDKGAVRRELYPWNQHEPDRFSSEALKFLNDEMEQIAPRLEVKIAELPLLSDSQSPDGKVLHVKQLGVFAKEDIPPGEEILTEKSLLTGISRLHDSFCDACSIPLSNSGSTQDDQQTTTLSCDECQEVFFCSEECHDLAQDHYHPSLCGVDTEQKVSASEAADSLYTLLLIRAMGLAETQEMHPLDLKEVRYVWGDYHGLDLGEKWTADSDPFGSIPQTLQFSFDANVLRPLHILEKMDVNIFEQSHRYDTWIFNTLYAKFRGTASAQQGLDGRPEIGAVHPMWCLANHSCDPNVSWEWKGSMRFWTREKLVDFEGRDPKTMPGLKKGEEVFSHYCDVRLPVQERREWAVGALGGVCICPRCIWEDSQLNKN</sequence>
<dbReference type="InterPro" id="IPR011990">
    <property type="entry name" value="TPR-like_helical_dom_sf"/>
</dbReference>
<reference evidence="2 3" key="1">
    <citation type="submission" date="2021-02" db="EMBL/GenBank/DDBJ databases">
        <title>Genome assembly of Pseudopithomyces chartarum.</title>
        <authorList>
            <person name="Jauregui R."/>
            <person name="Singh J."/>
            <person name="Voisey C."/>
        </authorList>
    </citation>
    <scope>NUCLEOTIDE SEQUENCE [LARGE SCALE GENOMIC DNA]</scope>
    <source>
        <strain evidence="2 3">AGR01</strain>
    </source>
</reference>
<accession>A0AAN6M9S3</accession>
<dbReference type="InterPro" id="IPR046341">
    <property type="entry name" value="SET_dom_sf"/>
</dbReference>
<dbReference type="SUPFAM" id="SSF48452">
    <property type="entry name" value="TPR-like"/>
    <property type="match status" value="1"/>
</dbReference>
<dbReference type="Pfam" id="PF00856">
    <property type="entry name" value="SET"/>
    <property type="match status" value="1"/>
</dbReference>
<dbReference type="PROSITE" id="PS50280">
    <property type="entry name" value="SET"/>
    <property type="match status" value="1"/>
</dbReference>
<evidence type="ECO:0000313" key="2">
    <source>
        <dbReference type="EMBL" id="KAK3217457.1"/>
    </source>
</evidence>
<gene>
    <name evidence="2" type="ORF">GRF29_1g3103241</name>
</gene>
<dbReference type="AlphaFoldDB" id="A0AAN6M9S3"/>
<proteinExistence type="predicted"/>
<dbReference type="PANTHER" id="PTHR12197:SF273">
    <property type="entry name" value="MYND-TYPE ZINC FINGER PROTEIN SAMB"/>
    <property type="match status" value="1"/>
</dbReference>
<dbReference type="Gene3D" id="1.10.220.160">
    <property type="match status" value="1"/>
</dbReference>
<dbReference type="GO" id="GO:0005634">
    <property type="term" value="C:nucleus"/>
    <property type="evidence" value="ECO:0007669"/>
    <property type="project" value="TreeGrafter"/>
</dbReference>
<dbReference type="SUPFAM" id="SSF82199">
    <property type="entry name" value="SET domain"/>
    <property type="match status" value="1"/>
</dbReference>
<feature type="non-terminal residue" evidence="2">
    <location>
        <position position="1"/>
    </location>
</feature>
<evidence type="ECO:0000259" key="1">
    <source>
        <dbReference type="PROSITE" id="PS50280"/>
    </source>
</evidence>
<dbReference type="PANTHER" id="PTHR12197">
    <property type="entry name" value="HISTONE-LYSINE N-METHYLTRANSFERASE SMYD"/>
    <property type="match status" value="1"/>
</dbReference>
<dbReference type="InterPro" id="IPR001214">
    <property type="entry name" value="SET_dom"/>
</dbReference>
<protein>
    <recommendedName>
        <fullName evidence="1">SET domain-containing protein</fullName>
    </recommendedName>
</protein>
<dbReference type="InterPro" id="IPR050869">
    <property type="entry name" value="H3K4_H4K5_MeTrfase"/>
</dbReference>
<dbReference type="EMBL" id="WVTA01000001">
    <property type="protein sequence ID" value="KAK3217457.1"/>
    <property type="molecule type" value="Genomic_DNA"/>
</dbReference>
<dbReference type="Gene3D" id="2.170.270.10">
    <property type="entry name" value="SET domain"/>
    <property type="match status" value="1"/>
</dbReference>
<organism evidence="2 3">
    <name type="scientific">Pseudopithomyces chartarum</name>
    <dbReference type="NCBI Taxonomy" id="1892770"/>
    <lineage>
        <taxon>Eukaryota</taxon>
        <taxon>Fungi</taxon>
        <taxon>Dikarya</taxon>
        <taxon>Ascomycota</taxon>
        <taxon>Pezizomycotina</taxon>
        <taxon>Dothideomycetes</taxon>
        <taxon>Pleosporomycetidae</taxon>
        <taxon>Pleosporales</taxon>
        <taxon>Massarineae</taxon>
        <taxon>Didymosphaeriaceae</taxon>
        <taxon>Pseudopithomyces</taxon>
    </lineage>
</organism>
<dbReference type="Proteomes" id="UP001280581">
    <property type="component" value="Unassembled WGS sequence"/>
</dbReference>